<comment type="caution">
    <text evidence="2">The sequence shown here is derived from an EMBL/GenBank/DDBJ whole genome shotgun (WGS) entry which is preliminary data.</text>
</comment>
<keyword evidence="3" id="KW-1185">Reference proteome</keyword>
<evidence type="ECO:0000256" key="1">
    <source>
        <dbReference type="SAM" id="MobiDB-lite"/>
    </source>
</evidence>
<sequence>MTAVDRDKQVKARDHADEAVPVQNPESPFLPHSRKAEPLKEGEKPDQLQTESPDTRNRQEALVDEAVDETFPASDPIAPKRIT</sequence>
<proteinExistence type="predicted"/>
<feature type="compositionally biased region" description="Basic and acidic residues" evidence="1">
    <location>
        <begin position="34"/>
        <end position="46"/>
    </location>
</feature>
<reference evidence="2" key="1">
    <citation type="submission" date="2023-07" db="EMBL/GenBank/DDBJ databases">
        <title>Brevundimonas soil sp. nov., isolated from the soil of chemical plant.</title>
        <authorList>
            <person name="Wu N."/>
        </authorList>
    </citation>
    <scope>NUCLEOTIDE SEQUENCE</scope>
    <source>
        <strain evidence="2">XZ-24</strain>
    </source>
</reference>
<name>A0ABT8SII7_9CAUL</name>
<feature type="compositionally biased region" description="Basic and acidic residues" evidence="1">
    <location>
        <begin position="1"/>
        <end position="18"/>
    </location>
</feature>
<evidence type="ECO:0000313" key="2">
    <source>
        <dbReference type="EMBL" id="MDO1558387.1"/>
    </source>
</evidence>
<dbReference type="EMBL" id="JAUKTR010000001">
    <property type="protein sequence ID" value="MDO1558387.1"/>
    <property type="molecule type" value="Genomic_DNA"/>
</dbReference>
<dbReference type="RefSeq" id="WP_302108800.1">
    <property type="nucleotide sequence ID" value="NZ_JAUKTR010000001.1"/>
</dbReference>
<dbReference type="Proteomes" id="UP001169063">
    <property type="component" value="Unassembled WGS sequence"/>
</dbReference>
<gene>
    <name evidence="2" type="ORF">Q0812_02965</name>
</gene>
<feature type="region of interest" description="Disordered" evidence="1">
    <location>
        <begin position="1"/>
        <end position="83"/>
    </location>
</feature>
<protein>
    <submittedName>
        <fullName evidence="2">Uncharacterized protein</fullName>
    </submittedName>
</protein>
<evidence type="ECO:0000313" key="3">
    <source>
        <dbReference type="Proteomes" id="UP001169063"/>
    </source>
</evidence>
<accession>A0ABT8SII7</accession>
<organism evidence="2 3">
    <name type="scientific">Peiella sedimenti</name>
    <dbReference type="NCBI Taxonomy" id="3061083"/>
    <lineage>
        <taxon>Bacteria</taxon>
        <taxon>Pseudomonadati</taxon>
        <taxon>Pseudomonadota</taxon>
        <taxon>Alphaproteobacteria</taxon>
        <taxon>Caulobacterales</taxon>
        <taxon>Caulobacteraceae</taxon>
        <taxon>Peiella</taxon>
    </lineage>
</organism>